<dbReference type="InterPro" id="IPR006311">
    <property type="entry name" value="TAT_signal"/>
</dbReference>
<keyword evidence="2" id="KW-0560">Oxidoreductase</keyword>
<dbReference type="SUPFAM" id="SSF51905">
    <property type="entry name" value="FAD/NAD(P)-binding domain"/>
    <property type="match status" value="1"/>
</dbReference>
<evidence type="ECO:0000256" key="3">
    <source>
        <dbReference type="PIRSR" id="PIRSR000171-1"/>
    </source>
</evidence>
<organism evidence="6 7">
    <name type="scientific">Slackia exigua (strain ATCC 700122 / DSM 15923 / CIP 105133 / JCM 11022 / KCTC 5966 / S-7)</name>
    <dbReference type="NCBI Taxonomy" id="649764"/>
    <lineage>
        <taxon>Bacteria</taxon>
        <taxon>Bacillati</taxon>
        <taxon>Actinomycetota</taxon>
        <taxon>Coriobacteriia</taxon>
        <taxon>Eggerthellales</taxon>
        <taxon>Eggerthellaceae</taxon>
        <taxon>Slackia</taxon>
    </lineage>
</organism>
<evidence type="ECO:0000313" key="6">
    <source>
        <dbReference type="EMBL" id="EEZ61197.1"/>
    </source>
</evidence>
<gene>
    <name evidence="6" type="ORF">HMPREF0762_01275</name>
</gene>
<dbReference type="InterPro" id="IPR036188">
    <property type="entry name" value="FAD/NAD-bd_sf"/>
</dbReference>
<evidence type="ECO:0000256" key="1">
    <source>
        <dbReference type="ARBA" id="ARBA00022630"/>
    </source>
</evidence>
<keyword evidence="7" id="KW-1185">Reference proteome</keyword>
<dbReference type="EMBL" id="ACUX02000007">
    <property type="protein sequence ID" value="EEZ61197.1"/>
    <property type="molecule type" value="Genomic_DNA"/>
</dbReference>
<dbReference type="Pfam" id="PF02910">
    <property type="entry name" value="Succ_DH_flav_C"/>
    <property type="match status" value="1"/>
</dbReference>
<dbReference type="RefSeq" id="WP_006362530.1">
    <property type="nucleotide sequence ID" value="NZ_GG700630.1"/>
</dbReference>
<evidence type="ECO:0000313" key="7">
    <source>
        <dbReference type="Proteomes" id="UP000006001"/>
    </source>
</evidence>
<dbReference type="Gene3D" id="3.50.50.60">
    <property type="entry name" value="FAD/NAD(P)-binding domain"/>
    <property type="match status" value="1"/>
</dbReference>
<dbReference type="GO" id="GO:0033765">
    <property type="term" value="F:steroid dehydrogenase activity, acting on the CH-CH group of donors"/>
    <property type="evidence" value="ECO:0007669"/>
    <property type="project" value="UniProtKB-ARBA"/>
</dbReference>
<keyword evidence="1" id="KW-0285">Flavoprotein</keyword>
<dbReference type="Proteomes" id="UP000006001">
    <property type="component" value="Unassembled WGS sequence"/>
</dbReference>
<comment type="caution">
    <text evidence="6">The sequence shown here is derived from an EMBL/GenBank/DDBJ whole genome shotgun (WGS) entry which is preliminary data.</text>
</comment>
<dbReference type="InterPro" id="IPR037099">
    <property type="entry name" value="Fum_R/Succ_DH_flav-like_C_sf"/>
</dbReference>
<feature type="domain" description="Fumarate reductase/succinate dehydrogenase flavoprotein-like C-terminal" evidence="5">
    <location>
        <begin position="492"/>
        <end position="602"/>
    </location>
</feature>
<dbReference type="Gene3D" id="3.90.700.10">
    <property type="entry name" value="Succinate dehydrogenase/fumarate reductase flavoprotein, catalytic domain"/>
    <property type="match status" value="1"/>
</dbReference>
<dbReference type="GeneID" id="85007789"/>
<dbReference type="InterPro" id="IPR003953">
    <property type="entry name" value="FAD-dep_OxRdtase_2_FAD-bd"/>
</dbReference>
<dbReference type="InterPro" id="IPR015939">
    <property type="entry name" value="Fum_Rdtase/Succ_DH_flav-like_C"/>
</dbReference>
<dbReference type="PROSITE" id="PS51318">
    <property type="entry name" value="TAT"/>
    <property type="match status" value="1"/>
</dbReference>
<dbReference type="GO" id="GO:0009055">
    <property type="term" value="F:electron transfer activity"/>
    <property type="evidence" value="ECO:0007669"/>
    <property type="project" value="TreeGrafter"/>
</dbReference>
<dbReference type="Pfam" id="PF00890">
    <property type="entry name" value="FAD_binding_2"/>
    <property type="match status" value="1"/>
</dbReference>
<dbReference type="PANTHER" id="PTHR11632:SF73">
    <property type="entry name" value="BLR3196 PROTEIN"/>
    <property type="match status" value="1"/>
</dbReference>
<dbReference type="STRING" id="649764.HMPREF0762_01275"/>
<dbReference type="InterPro" id="IPR027477">
    <property type="entry name" value="Succ_DH/fumarate_Rdtase_cat_sf"/>
</dbReference>
<dbReference type="AlphaFoldDB" id="D0WH10"/>
<dbReference type="PIRSF" id="PIRSF000171">
    <property type="entry name" value="SDHA_APRA_LASPO"/>
    <property type="match status" value="1"/>
</dbReference>
<dbReference type="PANTHER" id="PTHR11632">
    <property type="entry name" value="SUCCINATE DEHYDROGENASE 2 FLAVOPROTEIN SUBUNIT"/>
    <property type="match status" value="1"/>
</dbReference>
<dbReference type="GO" id="GO:0005886">
    <property type="term" value="C:plasma membrane"/>
    <property type="evidence" value="ECO:0007669"/>
    <property type="project" value="TreeGrafter"/>
</dbReference>
<feature type="active site" description="Proton acceptor" evidence="3">
    <location>
        <position position="331"/>
    </location>
</feature>
<evidence type="ECO:0000259" key="5">
    <source>
        <dbReference type="Pfam" id="PF02910"/>
    </source>
</evidence>
<evidence type="ECO:0000256" key="2">
    <source>
        <dbReference type="ARBA" id="ARBA00023002"/>
    </source>
</evidence>
<evidence type="ECO:0000259" key="4">
    <source>
        <dbReference type="Pfam" id="PF00890"/>
    </source>
</evidence>
<dbReference type="HOGENOM" id="CLU_443936_0_0_11"/>
<dbReference type="eggNOG" id="COG1053">
    <property type="taxonomic scope" value="Bacteria"/>
</dbReference>
<sequence length="628" mass="68734">MQSEKTNIPRNAFNRRDLLKGSALIATGIFAASALPGCVPKNPGSEAGSAVADLEGVNYETYDTDVLIIGGGLCGMNAAQEAIEKGINAIVVEKSTMGHGGAAGMNWYAVISEVQDPATSVKYDIFAGAGLVNQNVAKAVDDCAGKEGGVPRCVNQGTTFLERNADGALVKKPVANDFSAKGVYTRHGADWLAARGVNVVNNTMITNLLVQDGKCVGAMGIDLLNGVMRVFRSKATISTAGGGAWMNGWVTVSACTINSPDNTGDLDAMALRHGARLHNMELNIYDLIMIYPTGIAYSYNGALGNDPLYKDSVCDADGNFWMREMESPIPRNTYIAEVAKKVRDGKGSEHGGVYVDLRDKDGVPSEEIKKFGKYYARNIDPLREKFGFDIRKDLIEVIVEQADTVGHPVADGSFMTDIPGLFWANPSKLYRQTNNSLFGSVMAMRNAVDYARSDSAPIPGDEVWTALKDEYDRLQSLRTAKVDDPLYPHQIRHAIQAAVNKGLGVMKNETDMQVCLDELRRIREEDMPRMALRSDTMVYNTEWKQAIENVNLLDFAEATTVAAMARKESRGVFIRDDYPEKDDENFLCAIGVTMKDGQISTEKFDFDFSVFDRDKVLDIINNPWPSKK</sequence>
<accession>D0WH10</accession>
<proteinExistence type="predicted"/>
<name>D0WH10_SLAES</name>
<protein>
    <submittedName>
        <fullName evidence="6">Tat pathway signal sequence domain protein</fullName>
    </submittedName>
</protein>
<dbReference type="GO" id="GO:0009061">
    <property type="term" value="P:anaerobic respiration"/>
    <property type="evidence" value="ECO:0007669"/>
    <property type="project" value="TreeGrafter"/>
</dbReference>
<dbReference type="OrthoDB" id="9805351at2"/>
<dbReference type="GO" id="GO:0050660">
    <property type="term" value="F:flavin adenine dinucleotide binding"/>
    <property type="evidence" value="ECO:0007669"/>
    <property type="project" value="TreeGrafter"/>
</dbReference>
<dbReference type="GO" id="GO:0000104">
    <property type="term" value="F:succinate dehydrogenase activity"/>
    <property type="evidence" value="ECO:0007669"/>
    <property type="project" value="TreeGrafter"/>
</dbReference>
<reference evidence="6" key="1">
    <citation type="submission" date="2009-10" db="EMBL/GenBank/DDBJ databases">
        <authorList>
            <person name="Weinstock G."/>
            <person name="Sodergren E."/>
            <person name="Clifton S."/>
            <person name="Fulton L."/>
            <person name="Fulton B."/>
            <person name="Courtney L."/>
            <person name="Fronick C."/>
            <person name="Harrison M."/>
            <person name="Strong C."/>
            <person name="Farmer C."/>
            <person name="Delahaunty K."/>
            <person name="Markovic C."/>
            <person name="Hall O."/>
            <person name="Minx P."/>
            <person name="Tomlinson C."/>
            <person name="Mitreva M."/>
            <person name="Nelson J."/>
            <person name="Hou S."/>
            <person name="Wollam A."/>
            <person name="Pepin K.H."/>
            <person name="Johnson M."/>
            <person name="Bhonagiri V."/>
            <person name="Nash W.E."/>
            <person name="Warren W."/>
            <person name="Chinwalla A."/>
            <person name="Mardis E.R."/>
            <person name="Wilson R.K."/>
        </authorList>
    </citation>
    <scope>NUCLEOTIDE SEQUENCE [LARGE SCALE GENOMIC DNA]</scope>
    <source>
        <strain evidence="6">ATCC 700122</strain>
    </source>
</reference>
<dbReference type="Gene3D" id="1.20.58.100">
    <property type="entry name" value="Fumarate reductase/succinate dehydrogenase flavoprotein-like, C-terminal domain"/>
    <property type="match status" value="1"/>
</dbReference>
<dbReference type="InterPro" id="IPR030664">
    <property type="entry name" value="SdhA/FrdA/AprA"/>
</dbReference>
<dbReference type="SUPFAM" id="SSF46977">
    <property type="entry name" value="Succinate dehydrogenase/fumarate reductase flavoprotein C-terminal domain"/>
    <property type="match status" value="1"/>
</dbReference>
<feature type="domain" description="FAD-dependent oxidoreductase 2 FAD-binding" evidence="4">
    <location>
        <begin position="65"/>
        <end position="286"/>
    </location>
</feature>